<evidence type="ECO:0000256" key="1">
    <source>
        <dbReference type="SAM" id="SignalP"/>
    </source>
</evidence>
<reference evidence="3" key="1">
    <citation type="journal article" date="2011" name="Nat. Commun.">
        <title>Effector diversification within compartments of the Leptosphaeria maculans genome affected by Repeat-Induced Point mutations.</title>
        <authorList>
            <person name="Rouxel T."/>
            <person name="Grandaubert J."/>
            <person name="Hane J.K."/>
            <person name="Hoede C."/>
            <person name="van de Wouw A.P."/>
            <person name="Couloux A."/>
            <person name="Dominguez V."/>
            <person name="Anthouard V."/>
            <person name="Bally P."/>
            <person name="Bourras S."/>
            <person name="Cozijnsen A.J."/>
            <person name="Ciuffetti L.M."/>
            <person name="Degrave A."/>
            <person name="Dilmaghani A."/>
            <person name="Duret L."/>
            <person name="Fudal I."/>
            <person name="Goodwin S.B."/>
            <person name="Gout L."/>
            <person name="Glaser N."/>
            <person name="Linglin J."/>
            <person name="Kema G.H.J."/>
            <person name="Lapalu N."/>
            <person name="Lawrence C.B."/>
            <person name="May K."/>
            <person name="Meyer M."/>
            <person name="Ollivier B."/>
            <person name="Poulain J."/>
            <person name="Schoch C.L."/>
            <person name="Simon A."/>
            <person name="Spatafora J.W."/>
            <person name="Stachowiak A."/>
            <person name="Turgeon B.G."/>
            <person name="Tyler B.M."/>
            <person name="Vincent D."/>
            <person name="Weissenbach J."/>
            <person name="Amselem J."/>
            <person name="Quesneville H."/>
            <person name="Oliver R.P."/>
            <person name="Wincker P."/>
            <person name="Balesdent M.-H."/>
            <person name="Howlett B.J."/>
        </authorList>
    </citation>
    <scope>NUCLEOTIDE SEQUENCE [LARGE SCALE GENOMIC DNA]</scope>
    <source>
        <strain evidence="3">JN3 / isolate v23.1.3 / race Av1-4-5-6-7-8</strain>
    </source>
</reference>
<accession>E4ZNU6</accession>
<dbReference type="OrthoDB" id="3771256at2759"/>
<evidence type="ECO:0000313" key="2">
    <source>
        <dbReference type="EMBL" id="CBX93315.1"/>
    </source>
</evidence>
<dbReference type="AlphaFoldDB" id="E4ZNU6"/>
<dbReference type="GeneID" id="13282816"/>
<sequence length="125" mass="13795">MQLPLTLLLSATLASTTVSAASLNFLTWNCPNCQDNATCQQQNYQNVFPGPIPDTCFALRVPFPQGLKIFGQQDCPRGEVDFYATSTCTDTPLAYRLETSFPSPGNPTCHNETALTTRTHYRILC</sequence>
<protein>
    <submittedName>
        <fullName evidence="2">Predicted protein</fullName>
    </submittedName>
</protein>
<organism evidence="3">
    <name type="scientific">Leptosphaeria maculans (strain JN3 / isolate v23.1.3 / race Av1-4-5-6-7-8)</name>
    <name type="common">Blackleg fungus</name>
    <name type="synonym">Phoma lingam</name>
    <dbReference type="NCBI Taxonomy" id="985895"/>
    <lineage>
        <taxon>Eukaryota</taxon>
        <taxon>Fungi</taxon>
        <taxon>Dikarya</taxon>
        <taxon>Ascomycota</taxon>
        <taxon>Pezizomycotina</taxon>
        <taxon>Dothideomycetes</taxon>
        <taxon>Pleosporomycetidae</taxon>
        <taxon>Pleosporales</taxon>
        <taxon>Pleosporineae</taxon>
        <taxon>Leptosphaeriaceae</taxon>
        <taxon>Plenodomus</taxon>
        <taxon>Plenodomus lingam/Leptosphaeria maculans species complex</taxon>
    </lineage>
</organism>
<dbReference type="InParanoid" id="E4ZNU6"/>
<gene>
    <name evidence="2" type="ORF">LEMA_P042160.1</name>
</gene>
<evidence type="ECO:0000313" key="3">
    <source>
        <dbReference type="Proteomes" id="UP000002668"/>
    </source>
</evidence>
<dbReference type="EMBL" id="FP929105">
    <property type="protein sequence ID" value="CBX93315.1"/>
    <property type="molecule type" value="Genomic_DNA"/>
</dbReference>
<proteinExistence type="predicted"/>
<keyword evidence="1" id="KW-0732">Signal</keyword>
<dbReference type="HOGENOM" id="CLU_1993012_0_0_1"/>
<name>E4ZNU6_LEPMJ</name>
<feature type="signal peptide" evidence="1">
    <location>
        <begin position="1"/>
        <end position="20"/>
    </location>
</feature>
<dbReference type="RefSeq" id="XP_003836680.1">
    <property type="nucleotide sequence ID" value="XM_003836632.1"/>
</dbReference>
<dbReference type="Proteomes" id="UP000002668">
    <property type="component" value="Genome"/>
</dbReference>
<keyword evidence="3" id="KW-1185">Reference proteome</keyword>
<feature type="chain" id="PRO_5003194346" evidence="1">
    <location>
        <begin position="21"/>
        <end position="125"/>
    </location>
</feature>
<dbReference type="VEuPathDB" id="FungiDB:LEMA_P042160.1"/>